<sequence>MMEFSVPKVPAETAIFVVVAAYLLYSISLVVYRLYFSPLAKFPGSKLAAATFWYEFYHNYWRNGQYIFEMEKMHNKHGPIIRVNPDELSIRDAEFYSQLYVAESTRRTNAYEGFGKGVGFHDTHFLTVDHDLHRKRRKPLEPFFSRMAVNGLQSMMAEVALQLESRFRELGGTRKVIRFDHAFSAAAGDVIRRICLGRDEPGERFLDDPDFTPQWHDVIHSVVRSIPLFTRFPVIYKIVSLIPDKVLLWAYPRGQRFNILRRRAEQEVHKAKAADHEKHENSTSIFSNILNSDMPESERAHERLGREAQVLLAAGTASVARTLGVASFYILARPEIRQRLEAELKDTMSGWPDKVPTWAELEKLPFLQAIIYESLRLVYGIMNRLPRVSPDVPVQYKDYTIPIGVPVGIASYFLHTDPEVYPSPHEFKPERWIGNINPAMHRSLVSFSRGSRNCVGKNLAMAEMSLILAVLYRPNGPRLELFETDESDVKMVHDMVMPLPKLGTKGVRAVVR</sequence>
<dbReference type="PANTHER" id="PTHR24305:SF157">
    <property type="entry name" value="N-ACETYLTRYPTOPHAN 6-HYDROXYLASE IVOC-RELATED"/>
    <property type="match status" value="1"/>
</dbReference>
<dbReference type="PROSITE" id="PS00086">
    <property type="entry name" value="CYTOCHROME_P450"/>
    <property type="match status" value="1"/>
</dbReference>
<keyword evidence="10" id="KW-0472">Membrane</keyword>
<dbReference type="AlphaFoldDB" id="A0A2S4KVL7"/>
<name>A0A2S4KVL7_9HYPO</name>
<dbReference type="GO" id="GO:0016705">
    <property type="term" value="F:oxidoreductase activity, acting on paired donors, with incorporation or reduction of molecular oxygen"/>
    <property type="evidence" value="ECO:0007669"/>
    <property type="project" value="InterPro"/>
</dbReference>
<comment type="cofactor">
    <cofactor evidence="1 8">
        <name>heme</name>
        <dbReference type="ChEBI" id="CHEBI:30413"/>
    </cofactor>
</comment>
<keyword evidence="4 8" id="KW-0479">Metal-binding</keyword>
<dbReference type="GO" id="GO:0005506">
    <property type="term" value="F:iron ion binding"/>
    <property type="evidence" value="ECO:0007669"/>
    <property type="project" value="InterPro"/>
</dbReference>
<dbReference type="InterPro" id="IPR002401">
    <property type="entry name" value="Cyt_P450_E_grp-I"/>
</dbReference>
<dbReference type="SUPFAM" id="SSF48264">
    <property type="entry name" value="Cytochrome P450"/>
    <property type="match status" value="1"/>
</dbReference>
<protein>
    <recommendedName>
        <fullName evidence="13">Trichodiene oxygenase</fullName>
    </recommendedName>
</protein>
<evidence type="ECO:0000256" key="5">
    <source>
        <dbReference type="ARBA" id="ARBA00023002"/>
    </source>
</evidence>
<dbReference type="GO" id="GO:0004497">
    <property type="term" value="F:monooxygenase activity"/>
    <property type="evidence" value="ECO:0007669"/>
    <property type="project" value="UniProtKB-KW"/>
</dbReference>
<dbReference type="InterPro" id="IPR036396">
    <property type="entry name" value="Cyt_P450_sf"/>
</dbReference>
<keyword evidence="6 8" id="KW-0408">Iron</keyword>
<dbReference type="PRINTS" id="PR00385">
    <property type="entry name" value="P450"/>
</dbReference>
<evidence type="ECO:0000256" key="3">
    <source>
        <dbReference type="ARBA" id="ARBA00022617"/>
    </source>
</evidence>
<keyword evidence="10" id="KW-1133">Transmembrane helix</keyword>
<evidence type="ECO:0000256" key="2">
    <source>
        <dbReference type="ARBA" id="ARBA00010617"/>
    </source>
</evidence>
<gene>
    <name evidence="11" type="ORF">TPAR_05573</name>
</gene>
<evidence type="ECO:0000256" key="1">
    <source>
        <dbReference type="ARBA" id="ARBA00001971"/>
    </source>
</evidence>
<keyword evidence="3 8" id="KW-0349">Heme</keyword>
<evidence type="ECO:0008006" key="13">
    <source>
        <dbReference type="Google" id="ProtNLM"/>
    </source>
</evidence>
<dbReference type="PANTHER" id="PTHR24305">
    <property type="entry name" value="CYTOCHROME P450"/>
    <property type="match status" value="1"/>
</dbReference>
<comment type="similarity">
    <text evidence="2 9">Belongs to the cytochrome P450 family.</text>
</comment>
<reference evidence="11 12" key="1">
    <citation type="submission" date="2018-01" db="EMBL/GenBank/DDBJ databases">
        <title>Harnessing the power of phylogenomics to disentangle the directionality and signatures of interkingdom host jumping in the parasitic fungal genus Tolypocladium.</title>
        <authorList>
            <person name="Quandt C.A."/>
            <person name="Patterson W."/>
            <person name="Spatafora J.W."/>
        </authorList>
    </citation>
    <scope>NUCLEOTIDE SEQUENCE [LARGE SCALE GENOMIC DNA]</scope>
    <source>
        <strain evidence="11 12">NRBC 100945</strain>
    </source>
</reference>
<keyword evidence="7 9" id="KW-0503">Monooxygenase</keyword>
<evidence type="ECO:0000313" key="11">
    <source>
        <dbReference type="EMBL" id="POR34245.1"/>
    </source>
</evidence>
<evidence type="ECO:0000256" key="4">
    <source>
        <dbReference type="ARBA" id="ARBA00022723"/>
    </source>
</evidence>
<organism evidence="11 12">
    <name type="scientific">Tolypocladium paradoxum</name>
    <dbReference type="NCBI Taxonomy" id="94208"/>
    <lineage>
        <taxon>Eukaryota</taxon>
        <taxon>Fungi</taxon>
        <taxon>Dikarya</taxon>
        <taxon>Ascomycota</taxon>
        <taxon>Pezizomycotina</taxon>
        <taxon>Sordariomycetes</taxon>
        <taxon>Hypocreomycetidae</taxon>
        <taxon>Hypocreales</taxon>
        <taxon>Ophiocordycipitaceae</taxon>
        <taxon>Tolypocladium</taxon>
    </lineage>
</organism>
<evidence type="ECO:0000256" key="8">
    <source>
        <dbReference type="PIRSR" id="PIRSR602401-1"/>
    </source>
</evidence>
<proteinExistence type="inferred from homology"/>
<dbReference type="Gene3D" id="1.10.630.10">
    <property type="entry name" value="Cytochrome P450"/>
    <property type="match status" value="1"/>
</dbReference>
<evidence type="ECO:0000313" key="12">
    <source>
        <dbReference type="Proteomes" id="UP000237481"/>
    </source>
</evidence>
<accession>A0A2S4KVL7</accession>
<dbReference type="InterPro" id="IPR001128">
    <property type="entry name" value="Cyt_P450"/>
</dbReference>
<dbReference type="CDD" id="cd11062">
    <property type="entry name" value="CYP58-like"/>
    <property type="match status" value="1"/>
</dbReference>
<dbReference type="InterPro" id="IPR017972">
    <property type="entry name" value="Cyt_P450_CS"/>
</dbReference>
<dbReference type="InterPro" id="IPR050121">
    <property type="entry name" value="Cytochrome_P450_monoxygenase"/>
</dbReference>
<comment type="caution">
    <text evidence="11">The sequence shown here is derived from an EMBL/GenBank/DDBJ whole genome shotgun (WGS) entry which is preliminary data.</text>
</comment>
<dbReference type="STRING" id="94208.A0A2S4KVL7"/>
<feature type="transmembrane region" description="Helical" evidence="10">
    <location>
        <begin position="14"/>
        <end position="36"/>
    </location>
</feature>
<dbReference type="Pfam" id="PF00067">
    <property type="entry name" value="p450"/>
    <property type="match status" value="1"/>
</dbReference>
<dbReference type="EMBL" id="PKSG01000560">
    <property type="protein sequence ID" value="POR34245.1"/>
    <property type="molecule type" value="Genomic_DNA"/>
</dbReference>
<keyword evidence="10" id="KW-0812">Transmembrane</keyword>
<keyword evidence="12" id="KW-1185">Reference proteome</keyword>
<evidence type="ECO:0000256" key="10">
    <source>
        <dbReference type="SAM" id="Phobius"/>
    </source>
</evidence>
<dbReference type="Proteomes" id="UP000237481">
    <property type="component" value="Unassembled WGS sequence"/>
</dbReference>
<dbReference type="OrthoDB" id="3945418at2759"/>
<evidence type="ECO:0000256" key="6">
    <source>
        <dbReference type="ARBA" id="ARBA00023004"/>
    </source>
</evidence>
<evidence type="ECO:0000256" key="7">
    <source>
        <dbReference type="ARBA" id="ARBA00023033"/>
    </source>
</evidence>
<dbReference type="GO" id="GO:0020037">
    <property type="term" value="F:heme binding"/>
    <property type="evidence" value="ECO:0007669"/>
    <property type="project" value="InterPro"/>
</dbReference>
<dbReference type="PRINTS" id="PR00463">
    <property type="entry name" value="EP450I"/>
</dbReference>
<feature type="binding site" description="axial binding residue" evidence="8">
    <location>
        <position position="454"/>
    </location>
    <ligand>
        <name>heme</name>
        <dbReference type="ChEBI" id="CHEBI:30413"/>
    </ligand>
    <ligandPart>
        <name>Fe</name>
        <dbReference type="ChEBI" id="CHEBI:18248"/>
    </ligandPart>
</feature>
<evidence type="ECO:0000256" key="9">
    <source>
        <dbReference type="RuleBase" id="RU000461"/>
    </source>
</evidence>
<keyword evidence="5 9" id="KW-0560">Oxidoreductase</keyword>